<evidence type="ECO:0000313" key="2">
    <source>
        <dbReference type="EMBL" id="GAA2171640.1"/>
    </source>
</evidence>
<evidence type="ECO:0000256" key="1">
    <source>
        <dbReference type="SAM" id="Phobius"/>
    </source>
</evidence>
<dbReference type="Proteomes" id="UP001501599">
    <property type="component" value="Unassembled WGS sequence"/>
</dbReference>
<keyword evidence="1" id="KW-1133">Transmembrane helix</keyword>
<keyword evidence="1" id="KW-0472">Membrane</keyword>
<protein>
    <recommendedName>
        <fullName evidence="4">DUF4190 domain-containing protein</fullName>
    </recommendedName>
</protein>
<dbReference type="RefSeq" id="WP_344340198.1">
    <property type="nucleotide sequence ID" value="NZ_BAAAQT010000005.1"/>
</dbReference>
<dbReference type="EMBL" id="BAAAQT010000005">
    <property type="protein sequence ID" value="GAA2171640.1"/>
    <property type="molecule type" value="Genomic_DNA"/>
</dbReference>
<proteinExistence type="predicted"/>
<comment type="caution">
    <text evidence="2">The sequence shown here is derived from an EMBL/GenBank/DDBJ whole genome shotgun (WGS) entry which is preliminary data.</text>
</comment>
<keyword evidence="3" id="KW-1185">Reference proteome</keyword>
<feature type="transmembrane region" description="Helical" evidence="1">
    <location>
        <begin position="20"/>
        <end position="45"/>
    </location>
</feature>
<organism evidence="2 3">
    <name type="scientific">Agrococcus versicolor</name>
    <dbReference type="NCBI Taxonomy" id="501482"/>
    <lineage>
        <taxon>Bacteria</taxon>
        <taxon>Bacillati</taxon>
        <taxon>Actinomycetota</taxon>
        <taxon>Actinomycetes</taxon>
        <taxon>Micrococcales</taxon>
        <taxon>Microbacteriaceae</taxon>
        <taxon>Agrococcus</taxon>
    </lineage>
</organism>
<evidence type="ECO:0000313" key="3">
    <source>
        <dbReference type="Proteomes" id="UP001501599"/>
    </source>
</evidence>
<gene>
    <name evidence="2" type="ORF">GCM10009846_06170</name>
</gene>
<accession>A0ABP5MAL0</accession>
<feature type="transmembrane region" description="Helical" evidence="1">
    <location>
        <begin position="57"/>
        <end position="90"/>
    </location>
</feature>
<reference evidence="3" key="1">
    <citation type="journal article" date="2019" name="Int. J. Syst. Evol. Microbiol.">
        <title>The Global Catalogue of Microorganisms (GCM) 10K type strain sequencing project: providing services to taxonomists for standard genome sequencing and annotation.</title>
        <authorList>
            <consortium name="The Broad Institute Genomics Platform"/>
            <consortium name="The Broad Institute Genome Sequencing Center for Infectious Disease"/>
            <person name="Wu L."/>
            <person name="Ma J."/>
        </authorList>
    </citation>
    <scope>NUCLEOTIDE SEQUENCE [LARGE SCALE GENOMIC DNA]</scope>
    <source>
        <strain evidence="3">JCM 16026</strain>
    </source>
</reference>
<sequence length="93" mass="9399">MTQPQTSLAPSKTWSITSLILGIVSLAFGYTLLVPIAGIVVGVMAKSREPHARGMANWGIGLSIAAIVLGILLVVLFGGLILAGLGLGAVSST</sequence>
<keyword evidence="1" id="KW-0812">Transmembrane</keyword>
<evidence type="ECO:0008006" key="4">
    <source>
        <dbReference type="Google" id="ProtNLM"/>
    </source>
</evidence>
<name>A0ABP5MAL0_9MICO</name>